<evidence type="ECO:0000256" key="7">
    <source>
        <dbReference type="ARBA" id="ARBA00022786"/>
    </source>
</evidence>
<keyword evidence="3" id="KW-0808">Transferase</keyword>
<dbReference type="CDD" id="cd20335">
    <property type="entry name" value="BRcat_RBR"/>
    <property type="match status" value="1"/>
</dbReference>
<gene>
    <name evidence="11" type="ORF">KHLLAP_LOCUS14475</name>
</gene>
<keyword evidence="8" id="KW-0862">Zinc</keyword>
<comment type="caution">
    <text evidence="11">The sequence shown here is derived from an EMBL/GenBank/DDBJ whole genome shotgun (WGS) entry which is preliminary data.</text>
</comment>
<dbReference type="Proteomes" id="UP001295740">
    <property type="component" value="Unassembled WGS sequence"/>
</dbReference>
<evidence type="ECO:0000256" key="6">
    <source>
        <dbReference type="ARBA" id="ARBA00022771"/>
    </source>
</evidence>
<dbReference type="Gene3D" id="1.20.120.1750">
    <property type="match status" value="1"/>
</dbReference>
<dbReference type="SUPFAM" id="SSF57850">
    <property type="entry name" value="RING/U-box"/>
    <property type="match status" value="1"/>
</dbReference>
<protein>
    <recommendedName>
        <fullName evidence="2">RBR-type E3 ubiquitin transferase</fullName>
        <ecNumber evidence="2">2.3.2.31</ecNumber>
    </recommendedName>
</protein>
<dbReference type="InterPro" id="IPR002867">
    <property type="entry name" value="IBR_dom"/>
</dbReference>
<name>A0AAI8VZM5_9PEZI</name>
<proteinExistence type="predicted"/>
<evidence type="ECO:0000256" key="1">
    <source>
        <dbReference type="ARBA" id="ARBA00001798"/>
    </source>
</evidence>
<comment type="catalytic activity">
    <reaction evidence="1">
        <text>[E2 ubiquitin-conjugating enzyme]-S-ubiquitinyl-L-cysteine + [acceptor protein]-L-lysine = [E2 ubiquitin-conjugating enzyme]-L-cysteine + [acceptor protein]-N(6)-ubiquitinyl-L-lysine.</text>
        <dbReference type="EC" id="2.3.2.31"/>
    </reaction>
</comment>
<dbReference type="Pfam" id="PF01485">
    <property type="entry name" value="IBR"/>
    <property type="match status" value="1"/>
</dbReference>
<dbReference type="GO" id="GO:0008270">
    <property type="term" value="F:zinc ion binding"/>
    <property type="evidence" value="ECO:0007669"/>
    <property type="project" value="UniProtKB-KW"/>
</dbReference>
<dbReference type="InterPro" id="IPR044066">
    <property type="entry name" value="TRIAD_supradom"/>
</dbReference>
<evidence type="ECO:0000256" key="3">
    <source>
        <dbReference type="ARBA" id="ARBA00022679"/>
    </source>
</evidence>
<evidence type="ECO:0000256" key="4">
    <source>
        <dbReference type="ARBA" id="ARBA00022723"/>
    </source>
</evidence>
<dbReference type="PROSITE" id="PS51873">
    <property type="entry name" value="TRIAD"/>
    <property type="match status" value="1"/>
</dbReference>
<dbReference type="CDD" id="cd20336">
    <property type="entry name" value="Rcat_RBR"/>
    <property type="match status" value="1"/>
</dbReference>
<keyword evidence="4" id="KW-0479">Metal-binding</keyword>
<keyword evidence="6" id="KW-0863">Zinc-finger</keyword>
<keyword evidence="7" id="KW-0833">Ubl conjugation pathway</keyword>
<evidence type="ECO:0000313" key="12">
    <source>
        <dbReference type="Proteomes" id="UP001295740"/>
    </source>
</evidence>
<evidence type="ECO:0000313" key="11">
    <source>
        <dbReference type="EMBL" id="CAJ2514007.1"/>
    </source>
</evidence>
<feature type="domain" description="RING-type" evidence="10">
    <location>
        <begin position="189"/>
        <end position="362"/>
    </location>
</feature>
<evidence type="ECO:0000256" key="2">
    <source>
        <dbReference type="ARBA" id="ARBA00012251"/>
    </source>
</evidence>
<dbReference type="GO" id="GO:0016567">
    <property type="term" value="P:protein ubiquitination"/>
    <property type="evidence" value="ECO:0007669"/>
    <property type="project" value="InterPro"/>
</dbReference>
<organism evidence="11 12">
    <name type="scientific">Anthostomella pinea</name>
    <dbReference type="NCBI Taxonomy" id="933095"/>
    <lineage>
        <taxon>Eukaryota</taxon>
        <taxon>Fungi</taxon>
        <taxon>Dikarya</taxon>
        <taxon>Ascomycota</taxon>
        <taxon>Pezizomycotina</taxon>
        <taxon>Sordariomycetes</taxon>
        <taxon>Xylariomycetidae</taxon>
        <taxon>Xylariales</taxon>
        <taxon>Xylariaceae</taxon>
        <taxon>Anthostomella</taxon>
    </lineage>
</organism>
<dbReference type="GO" id="GO:0061630">
    <property type="term" value="F:ubiquitin protein ligase activity"/>
    <property type="evidence" value="ECO:0007669"/>
    <property type="project" value="UniProtKB-EC"/>
</dbReference>
<sequence length="362" mass="41194">MDRLRSMFSGRSSSESPQLGDDRTAEAPPATLQPPATIQSYPPGRTAMRRTYAITDVNRQDAQAEFTRRRTAARQRRTEGDEALDFTEDVRAPARDTDPAVVRLSRARMERALLEVEETRRRLDLAEHRRQEQPTVPQQATQARIPVTAFTLGLQQWQQQGQGLDRRLDPQPDGGLMFHASYRPQTLPAQLECIVCEESFPRGELRRFPLCNHLHCKDCLRRNAHIALDSKPFAPAKCCEVIPKEVFGTMGIFTPDQLKQYENKMEELTNPHHKVYCWGEDCGAFIPAASQKKRIGVCEQCNKKTCKACRQKSHFGACDKAKLQETRASEDEVYKLAESKGWKRCPNCLNLVQKHGGCDHMM</sequence>
<dbReference type="EMBL" id="CAUWAG010000020">
    <property type="protein sequence ID" value="CAJ2514007.1"/>
    <property type="molecule type" value="Genomic_DNA"/>
</dbReference>
<accession>A0AAI8VZM5</accession>
<dbReference type="PANTHER" id="PTHR11685">
    <property type="entry name" value="RBR FAMILY RING FINGER AND IBR DOMAIN-CONTAINING"/>
    <property type="match status" value="1"/>
</dbReference>
<reference evidence="11" key="1">
    <citation type="submission" date="2023-10" db="EMBL/GenBank/DDBJ databases">
        <authorList>
            <person name="Hackl T."/>
        </authorList>
    </citation>
    <scope>NUCLEOTIDE SEQUENCE</scope>
</reference>
<evidence type="ECO:0000256" key="9">
    <source>
        <dbReference type="SAM" id="MobiDB-lite"/>
    </source>
</evidence>
<dbReference type="EC" id="2.3.2.31" evidence="2"/>
<keyword evidence="5" id="KW-0677">Repeat</keyword>
<dbReference type="InterPro" id="IPR031127">
    <property type="entry name" value="E3_UB_ligase_RBR"/>
</dbReference>
<evidence type="ECO:0000259" key="10">
    <source>
        <dbReference type="PROSITE" id="PS51873"/>
    </source>
</evidence>
<evidence type="ECO:0000256" key="5">
    <source>
        <dbReference type="ARBA" id="ARBA00022737"/>
    </source>
</evidence>
<dbReference type="AlphaFoldDB" id="A0AAI8VZM5"/>
<evidence type="ECO:0000256" key="8">
    <source>
        <dbReference type="ARBA" id="ARBA00022833"/>
    </source>
</evidence>
<keyword evidence="12" id="KW-1185">Reference proteome</keyword>
<feature type="region of interest" description="Disordered" evidence="9">
    <location>
        <begin position="1"/>
        <end position="81"/>
    </location>
</feature>
<feature type="compositionally biased region" description="Low complexity" evidence="9">
    <location>
        <begin position="1"/>
        <end position="16"/>
    </location>
</feature>